<protein>
    <recommendedName>
        <fullName evidence="4">F-box domain-containing protein</fullName>
    </recommendedName>
</protein>
<proteinExistence type="predicted"/>
<sequence length="816" mass="92447">MQATAAISSLYPKDLSEPSRHMPLPAECIERVLDYFDTQELVLNLFTLLTVNKFLFFVSARRLYSNPILTLQRCKQGRVGQAAEKLFALVLKHSPAQDDDIQVLRCVFQASIDSLPATPFTDYLTLIRTMRFAEKFFGPESRLFQRADLILRDQDLYATVLYDAFAWAACGHRLTSLKHLTVSCGDLDRYIHHMKTLMTGSLQSIELCLSDIPDSSPDSWPSTSMDAVHNDLVDIVGFILRLREVYSDKNIVTVKKKGQDNRKSSNKASRTRHIDMKLVGGPRFPWWLHSDFAKTMTHIFQLMPTYADPTVDCRDQLDWARFVLAPETIDLPRLKAILAEDAFHDVDRANDWSWPAQGIAKILESCRALEHLQLVPRLHDGLDAFDWAVKERRQSQNNHQDLHQLVRLQRLMIDLNHWTTCPDMPPDFSPPIEVPPNYPLPWKLCMDAIFGFGATLTSITIKDPSYLYIIDLSVFHDLPNLTSVDLSARYYEDGSEDSFDDGSTGVTAKKTKTTSHQPFANCPKLDSVLLWSEDCGEPMGLVLSSWSLPTASSLCLSGPAAFQFNHTTFASMPKLESINIYVEGNADVDFEWDPTPWPSRTATIVTGAGPLLQSIELAGPPARALSWSILKGCPCLEYLCLSSLCQSDEPLIPVLLDDYDYRNYSNADDMDEDEDVDEYDDGDSDEDIDNGDGDGDDDDVDADEDGQDGGERVDDGAPYNNDEDTVHNNHGKNEDKNDRQSLRDVRRLRRRCLTLVSTSLLHLVLRDWDIQYNRHVKRLPQMFPSLRSLALDRKPRMSSLQKQNLKSRFSHLECLG</sequence>
<evidence type="ECO:0000313" key="2">
    <source>
        <dbReference type="EMBL" id="KAG0252486.1"/>
    </source>
</evidence>
<comment type="caution">
    <text evidence="2">The sequence shown here is derived from an EMBL/GenBank/DDBJ whole genome shotgun (WGS) entry which is preliminary data.</text>
</comment>
<dbReference type="Proteomes" id="UP000807716">
    <property type="component" value="Unassembled WGS sequence"/>
</dbReference>
<feature type="compositionally biased region" description="Acidic residues" evidence="1">
    <location>
        <begin position="668"/>
        <end position="708"/>
    </location>
</feature>
<evidence type="ECO:0000313" key="3">
    <source>
        <dbReference type="Proteomes" id="UP000807716"/>
    </source>
</evidence>
<feature type="region of interest" description="Disordered" evidence="1">
    <location>
        <begin position="664"/>
        <end position="741"/>
    </location>
</feature>
<feature type="compositionally biased region" description="Basic and acidic residues" evidence="1">
    <location>
        <begin position="724"/>
        <end position="741"/>
    </location>
</feature>
<reference evidence="2" key="1">
    <citation type="journal article" date="2020" name="Fungal Divers.">
        <title>Resolving the Mortierellaceae phylogeny through synthesis of multi-gene phylogenetics and phylogenomics.</title>
        <authorList>
            <person name="Vandepol N."/>
            <person name="Liber J."/>
            <person name="Desiro A."/>
            <person name="Na H."/>
            <person name="Kennedy M."/>
            <person name="Barry K."/>
            <person name="Grigoriev I.V."/>
            <person name="Miller A.N."/>
            <person name="O'Donnell K."/>
            <person name="Stajich J.E."/>
            <person name="Bonito G."/>
        </authorList>
    </citation>
    <scope>NUCLEOTIDE SEQUENCE</scope>
    <source>
        <strain evidence="2">BC1065</strain>
    </source>
</reference>
<dbReference type="OrthoDB" id="2423301at2759"/>
<dbReference type="InterPro" id="IPR032675">
    <property type="entry name" value="LRR_dom_sf"/>
</dbReference>
<organism evidence="2 3">
    <name type="scientific">Actinomortierella ambigua</name>
    <dbReference type="NCBI Taxonomy" id="1343610"/>
    <lineage>
        <taxon>Eukaryota</taxon>
        <taxon>Fungi</taxon>
        <taxon>Fungi incertae sedis</taxon>
        <taxon>Mucoromycota</taxon>
        <taxon>Mortierellomycotina</taxon>
        <taxon>Mortierellomycetes</taxon>
        <taxon>Mortierellales</taxon>
        <taxon>Mortierellaceae</taxon>
        <taxon>Actinomortierella</taxon>
    </lineage>
</organism>
<accession>A0A9P6TYV9</accession>
<dbReference type="AlphaFoldDB" id="A0A9P6TYV9"/>
<keyword evidence="3" id="KW-1185">Reference proteome</keyword>
<evidence type="ECO:0008006" key="4">
    <source>
        <dbReference type="Google" id="ProtNLM"/>
    </source>
</evidence>
<evidence type="ECO:0000256" key="1">
    <source>
        <dbReference type="SAM" id="MobiDB-lite"/>
    </source>
</evidence>
<gene>
    <name evidence="2" type="ORF">DFQ27_008032</name>
</gene>
<dbReference type="Gene3D" id="3.80.10.10">
    <property type="entry name" value="Ribonuclease Inhibitor"/>
    <property type="match status" value="1"/>
</dbReference>
<dbReference type="EMBL" id="JAAAJB010000658">
    <property type="protein sequence ID" value="KAG0252486.1"/>
    <property type="molecule type" value="Genomic_DNA"/>
</dbReference>
<name>A0A9P6TYV9_9FUNG</name>
<dbReference type="SUPFAM" id="SSF52047">
    <property type="entry name" value="RNI-like"/>
    <property type="match status" value="1"/>
</dbReference>